<sequence>MSNMLFCPRVKTEEARQGKKSREGTACAAAARPSARPMLGRQRRRPRGRASPLLASPVPPRLATVCPPARSRRPRHGGRRPACAPARPRGPISPLFAHPCRRGSLSSTRPPSRCSPVRAATARAAGAAAARRRLPRPSAHGGPGVEAGGQRVLPPARAAPPRHQQVRCERRQRAEPRRAGHAHGRTRRWPSPGMGIASTASASERAPRACDG</sequence>
<feature type="compositionally biased region" description="Low complexity" evidence="1">
    <location>
        <begin position="26"/>
        <end position="40"/>
    </location>
</feature>
<dbReference type="AlphaFoldDB" id="A0A8T0QEM4"/>
<accession>A0A8T0QEM4</accession>
<organism evidence="2 3">
    <name type="scientific">Panicum virgatum</name>
    <name type="common">Blackwell switchgrass</name>
    <dbReference type="NCBI Taxonomy" id="38727"/>
    <lineage>
        <taxon>Eukaryota</taxon>
        <taxon>Viridiplantae</taxon>
        <taxon>Streptophyta</taxon>
        <taxon>Embryophyta</taxon>
        <taxon>Tracheophyta</taxon>
        <taxon>Spermatophyta</taxon>
        <taxon>Magnoliopsida</taxon>
        <taxon>Liliopsida</taxon>
        <taxon>Poales</taxon>
        <taxon>Poaceae</taxon>
        <taxon>PACMAD clade</taxon>
        <taxon>Panicoideae</taxon>
        <taxon>Panicodae</taxon>
        <taxon>Paniceae</taxon>
        <taxon>Panicinae</taxon>
        <taxon>Panicum</taxon>
        <taxon>Panicum sect. Hiantes</taxon>
    </lineage>
</organism>
<feature type="region of interest" description="Disordered" evidence="1">
    <location>
        <begin position="1"/>
        <end position="212"/>
    </location>
</feature>
<evidence type="ECO:0000256" key="1">
    <source>
        <dbReference type="SAM" id="MobiDB-lite"/>
    </source>
</evidence>
<feature type="compositionally biased region" description="Basic residues" evidence="1">
    <location>
        <begin position="70"/>
        <end position="79"/>
    </location>
</feature>
<keyword evidence="3" id="KW-1185">Reference proteome</keyword>
<name>A0A8T0QEM4_PANVG</name>
<feature type="compositionally biased region" description="Basic and acidic residues" evidence="1">
    <location>
        <begin position="166"/>
        <end position="178"/>
    </location>
</feature>
<feature type="compositionally biased region" description="Basic residues" evidence="1">
    <location>
        <begin position="179"/>
        <end position="188"/>
    </location>
</feature>
<feature type="compositionally biased region" description="Low complexity" evidence="1">
    <location>
        <begin position="118"/>
        <end position="129"/>
    </location>
</feature>
<dbReference type="EMBL" id="CM029049">
    <property type="protein sequence ID" value="KAG2571935.1"/>
    <property type="molecule type" value="Genomic_DNA"/>
</dbReference>
<gene>
    <name evidence="2" type="ORF">PVAP13_7KG121911</name>
</gene>
<protein>
    <submittedName>
        <fullName evidence="2">Uncharacterized protein</fullName>
    </submittedName>
</protein>
<dbReference type="Proteomes" id="UP000823388">
    <property type="component" value="Chromosome 7K"/>
</dbReference>
<reference evidence="2" key="1">
    <citation type="submission" date="2020-05" db="EMBL/GenBank/DDBJ databases">
        <title>WGS assembly of Panicum virgatum.</title>
        <authorList>
            <person name="Lovell J.T."/>
            <person name="Jenkins J."/>
            <person name="Shu S."/>
            <person name="Juenger T.E."/>
            <person name="Schmutz J."/>
        </authorList>
    </citation>
    <scope>NUCLEOTIDE SEQUENCE</scope>
    <source>
        <strain evidence="2">AP13</strain>
    </source>
</reference>
<feature type="compositionally biased region" description="Basic and acidic residues" evidence="1">
    <location>
        <begin position="10"/>
        <end position="23"/>
    </location>
</feature>
<feature type="compositionally biased region" description="Low complexity" evidence="1">
    <location>
        <begin position="80"/>
        <end position="90"/>
    </location>
</feature>
<comment type="caution">
    <text evidence="2">The sequence shown here is derived from an EMBL/GenBank/DDBJ whole genome shotgun (WGS) entry which is preliminary data.</text>
</comment>
<proteinExistence type="predicted"/>
<evidence type="ECO:0000313" key="2">
    <source>
        <dbReference type="EMBL" id="KAG2571935.1"/>
    </source>
</evidence>
<evidence type="ECO:0000313" key="3">
    <source>
        <dbReference type="Proteomes" id="UP000823388"/>
    </source>
</evidence>